<evidence type="ECO:0000256" key="3">
    <source>
        <dbReference type="ARBA" id="ARBA00022705"/>
    </source>
</evidence>
<name>A0A3G3BVW3_9CAUD</name>
<dbReference type="InterPro" id="IPR003141">
    <property type="entry name" value="Pol/His_phosphatase_N"/>
</dbReference>
<feature type="domain" description="Polymerase/histidinol phosphatase N-terminal" evidence="5">
    <location>
        <begin position="5"/>
        <end position="78"/>
    </location>
</feature>
<dbReference type="GO" id="GO:0008408">
    <property type="term" value="F:3'-5' exonuclease activity"/>
    <property type="evidence" value="ECO:0007669"/>
    <property type="project" value="InterPro"/>
</dbReference>
<dbReference type="Pfam" id="PF02811">
    <property type="entry name" value="PHP"/>
    <property type="match status" value="1"/>
</dbReference>
<dbReference type="SMART" id="SM00481">
    <property type="entry name" value="POLIIIAc"/>
    <property type="match status" value="1"/>
</dbReference>
<dbReference type="Pfam" id="PF17657">
    <property type="entry name" value="DNA_pol3_finger"/>
    <property type="match status" value="1"/>
</dbReference>
<keyword evidence="7" id="KW-1185">Reference proteome</keyword>
<dbReference type="GO" id="GO:0006260">
    <property type="term" value="P:DNA replication"/>
    <property type="evidence" value="ECO:0007669"/>
    <property type="project" value="UniProtKB-KW"/>
</dbReference>
<dbReference type="InterPro" id="IPR004013">
    <property type="entry name" value="PHP_dom"/>
</dbReference>
<keyword evidence="4" id="KW-0239">DNA-directed DNA polymerase</keyword>
<evidence type="ECO:0000313" key="7">
    <source>
        <dbReference type="Proteomes" id="UP000274199"/>
    </source>
</evidence>
<keyword evidence="2 6" id="KW-0548">Nucleotidyltransferase</keyword>
<dbReference type="InterPro" id="IPR011708">
    <property type="entry name" value="DNA_pol3_alpha_NTPase_dom"/>
</dbReference>
<accession>A0A3G3BVW3</accession>
<dbReference type="SUPFAM" id="SSF89550">
    <property type="entry name" value="PHP domain-like"/>
    <property type="match status" value="1"/>
</dbReference>
<dbReference type="InterPro" id="IPR004805">
    <property type="entry name" value="DnaE2/DnaE/PolC"/>
</dbReference>
<dbReference type="EMBL" id="MH884508">
    <property type="protein sequence ID" value="AYP68280.1"/>
    <property type="molecule type" value="Genomic_DNA"/>
</dbReference>
<evidence type="ECO:0000256" key="4">
    <source>
        <dbReference type="ARBA" id="ARBA00022932"/>
    </source>
</evidence>
<dbReference type="Proteomes" id="UP000274199">
    <property type="component" value="Segment"/>
</dbReference>
<dbReference type="PANTHER" id="PTHR32294">
    <property type="entry name" value="DNA POLYMERASE III SUBUNIT ALPHA"/>
    <property type="match status" value="1"/>
</dbReference>
<evidence type="ECO:0000313" key="6">
    <source>
        <dbReference type="EMBL" id="AYP68280.1"/>
    </source>
</evidence>
<dbReference type="GO" id="GO:0003887">
    <property type="term" value="F:DNA-directed DNA polymerase activity"/>
    <property type="evidence" value="ECO:0007669"/>
    <property type="project" value="UniProtKB-KW"/>
</dbReference>
<dbReference type="Pfam" id="PF07733">
    <property type="entry name" value="DNA_pol3_alpha"/>
    <property type="match status" value="1"/>
</dbReference>
<evidence type="ECO:0000259" key="5">
    <source>
        <dbReference type="SMART" id="SM00481"/>
    </source>
</evidence>
<dbReference type="KEGG" id="vg:77958119"/>
<dbReference type="InterPro" id="IPR016195">
    <property type="entry name" value="Pol/histidinol_Pase-like"/>
</dbReference>
<protein>
    <submittedName>
        <fullName evidence="6">DNA polymerase III subunit alpha</fullName>
        <ecNumber evidence="6">2.7.7.7</ecNumber>
    </submittedName>
</protein>
<evidence type="ECO:0000256" key="1">
    <source>
        <dbReference type="ARBA" id="ARBA00022679"/>
    </source>
</evidence>
<gene>
    <name evidence="6" type="primary">dnaE</name>
    <name evidence="6" type="ORF">vBBcoS136_00166</name>
</gene>
<dbReference type="PANTHER" id="PTHR32294:SF0">
    <property type="entry name" value="DNA POLYMERASE III SUBUNIT ALPHA"/>
    <property type="match status" value="1"/>
</dbReference>
<reference evidence="6 7" key="1">
    <citation type="submission" date="2018-09" db="EMBL/GenBank/DDBJ databases">
        <title>Comparative Genomic Analysis of Eight Novel Haloalkaliphilic Bacteriophages from Lake Elmenteita, Kenya.</title>
        <authorList>
            <person name="Akhwale J.K."/>
        </authorList>
    </citation>
    <scope>NUCLEOTIDE SEQUENCE [LARGE SCALE GENOMIC DNA]</scope>
</reference>
<sequence>MNNYTMYHIHSDISNLTAGTGADSVTKFTDYLDLAEKYGMNAFAFSEHGSVMNWIKKKHEIEKRGMKYIHANEIYLTQSLNKEEGLIRDNHHYMLIAKNYDGVLELNKLTSNSYNREDGHFYYQPRISFEELKNTSDNILMTSACLASPLWKLYTKSNRLENEGNLLEATRMNNELEDMLNWMQKNRHRMFFEIQYHDHPEQIAFNQMLLRLSRELNIPLIAGSDCHSLNKEHAYARNLFLKSKGANYGDEDRFDLTFKSYSEFVQMFEQQNALPRNVYLEAIHNTNVMADMVEEFTLDKTPKYPRMYDDAITVFKEKINEGVKKRGIDKFPTEKKKEYFDRIREELETYIKLDAVDYMMLQKDIIDWSHARGIYQGYGRGSVNGSLIAYVLGITEMDSIKHKLNFFRFLNPDRISLADIDIDFPPSRRQEVIDYLATLKGVEFAEIITFNTMAMKGSIREVGRGLDGIDDSTIDHIAKNIETDEDRFRKQYPELFRYVDIFNGVIVSMGSHPSGFVVSPISLDDHVSLLYTKESKYRVTAVNMKELDGENYVKLDILGLANIELINECCKLAGIERLTPDNIDTNDIEVWKSLTDSTLGVFQWESDSAQAYLRTLFSDETLNNIKNNVGEIDYIDLLSVANGAIRPSGASYRNALAQGVPNDNGHKALDEALKPTLGYLVFQEQIMNFLTDFCEHTGAESDSVRRGLAKKVGTQQFLPKIREGFIHYMVEHYGETEERADEILQQFLVVIDNASDYGFSVNHSSPYSYTGYAGAWLRYHYPLEFLTTILNVMKDEKVGKIMAFAKKNNFEVKPIEFGKSRAKYAFNREEQNVYKGVSSIKSLNEKVAEQLYQLSQDKDYNGDWIALLVDILEKTSANTLQMEILIRLDYFKEFGEKEILLETYLAMADKKKADIINYPEFADKQVEIEVSKGRGKNKTTEIEIKTVKKPLTYKTTLKDSTKLQRIQNIREYYEAVENNPPRKIELYEQIAFEKEKLGYAVSTWEQVDGRYALVIEMNTKYTPKITLYQVKTGREFTVKVAKKKFWANDEQLLYVGDIIQVLDIEEKNGWRNVNGKWVEDETRQELHLNKCKLVRKSVHRG</sequence>
<evidence type="ECO:0000256" key="2">
    <source>
        <dbReference type="ARBA" id="ARBA00022695"/>
    </source>
</evidence>
<dbReference type="RefSeq" id="YP_010681528.1">
    <property type="nucleotide sequence ID" value="NC_071049.1"/>
</dbReference>
<proteinExistence type="predicted"/>
<organism evidence="6 7">
    <name type="scientific">Bacillus phage vB_BcoS-136</name>
    <dbReference type="NCBI Taxonomy" id="2419619"/>
    <lineage>
        <taxon>Viruses</taxon>
        <taxon>Duplodnaviria</taxon>
        <taxon>Heunggongvirae</taxon>
        <taxon>Uroviricota</taxon>
        <taxon>Caudoviricetes</taxon>
        <taxon>Heleneionescovirinae</taxon>
        <taxon>Kenyattavirus</taxon>
        <taxon>Kenyattavirus kv136</taxon>
    </lineage>
</organism>
<keyword evidence="3" id="KW-0235">DNA replication</keyword>
<dbReference type="InterPro" id="IPR040982">
    <property type="entry name" value="DNA_pol3_finger"/>
</dbReference>
<dbReference type="GeneID" id="77958119"/>
<dbReference type="Gene3D" id="3.20.20.140">
    <property type="entry name" value="Metal-dependent hydrolases"/>
    <property type="match status" value="1"/>
</dbReference>
<dbReference type="EC" id="2.7.7.7" evidence="6"/>
<keyword evidence="1 6" id="KW-0808">Transferase</keyword>